<dbReference type="EC" id="2.7.7.101" evidence="12"/>
<dbReference type="NCBIfam" id="TIGR01391">
    <property type="entry name" value="dnaG"/>
    <property type="match status" value="1"/>
</dbReference>
<evidence type="ECO:0000256" key="5">
    <source>
        <dbReference type="ARBA" id="ARBA00022705"/>
    </source>
</evidence>
<dbReference type="Gene3D" id="3.90.580.10">
    <property type="entry name" value="Zinc finger, CHC2-type domain"/>
    <property type="match status" value="1"/>
</dbReference>
<keyword evidence="2 12" id="KW-0639">Primosome</keyword>
<dbReference type="GO" id="GO:0000428">
    <property type="term" value="C:DNA-directed RNA polymerase complex"/>
    <property type="evidence" value="ECO:0007669"/>
    <property type="project" value="UniProtKB-KW"/>
</dbReference>
<dbReference type="Gene3D" id="3.90.980.10">
    <property type="entry name" value="DNA primase, catalytic core, N-terminal domain"/>
    <property type="match status" value="1"/>
</dbReference>
<evidence type="ECO:0000256" key="1">
    <source>
        <dbReference type="ARBA" id="ARBA00022478"/>
    </source>
</evidence>
<dbReference type="FunFam" id="3.90.980.10:FF:000001">
    <property type="entry name" value="DNA primase"/>
    <property type="match status" value="1"/>
</dbReference>
<dbReference type="Pfam" id="PF08275">
    <property type="entry name" value="DNAG_N"/>
    <property type="match status" value="1"/>
</dbReference>
<dbReference type="GO" id="GO:0003677">
    <property type="term" value="F:DNA binding"/>
    <property type="evidence" value="ECO:0007669"/>
    <property type="project" value="UniProtKB-KW"/>
</dbReference>
<dbReference type="InterPro" id="IPR019475">
    <property type="entry name" value="DNA_primase_DnaB-bd"/>
</dbReference>
<comment type="catalytic activity">
    <reaction evidence="12">
        <text>ssDNA + n NTP = ssDNA/pppN(pN)n-1 hybrid + (n-1) diphosphate.</text>
        <dbReference type="EC" id="2.7.7.101"/>
    </reaction>
</comment>
<dbReference type="SMART" id="SM00493">
    <property type="entry name" value="TOPRIM"/>
    <property type="match status" value="1"/>
</dbReference>
<dbReference type="InterPro" id="IPR002694">
    <property type="entry name" value="Znf_CHC2"/>
</dbReference>
<evidence type="ECO:0000256" key="14">
    <source>
        <dbReference type="PIRSR" id="PIRSR002811-1"/>
    </source>
</evidence>
<dbReference type="GO" id="GO:0003899">
    <property type="term" value="F:DNA-directed RNA polymerase activity"/>
    <property type="evidence" value="ECO:0007669"/>
    <property type="project" value="UniProtKB-UniRule"/>
</dbReference>
<dbReference type="FunFam" id="3.90.580.10:FF:000001">
    <property type="entry name" value="DNA primase"/>
    <property type="match status" value="1"/>
</dbReference>
<protein>
    <recommendedName>
        <fullName evidence="12 13">DNA primase</fullName>
        <ecNumber evidence="12">2.7.7.101</ecNumber>
    </recommendedName>
</protein>
<reference evidence="16" key="1">
    <citation type="submission" date="2020-05" db="EMBL/GenBank/DDBJ databases">
        <authorList>
            <person name="Zhu T."/>
            <person name="Keshari N."/>
            <person name="Lu X."/>
        </authorList>
    </citation>
    <scope>NUCLEOTIDE SEQUENCE</scope>
    <source>
        <strain evidence="16">NK1-12</strain>
    </source>
</reference>
<dbReference type="GO" id="GO:0005737">
    <property type="term" value="C:cytoplasm"/>
    <property type="evidence" value="ECO:0007669"/>
    <property type="project" value="TreeGrafter"/>
</dbReference>
<dbReference type="InterPro" id="IPR037068">
    <property type="entry name" value="DNA_primase_core_N_sf"/>
</dbReference>
<keyword evidence="1 12" id="KW-0240">DNA-directed RNA polymerase</keyword>
<dbReference type="InterPro" id="IPR013264">
    <property type="entry name" value="DNAG_N"/>
</dbReference>
<keyword evidence="4 12" id="KW-0548">Nucleotidyltransferase</keyword>
<keyword evidence="8 12" id="KW-0862">Zinc</keyword>
<dbReference type="Pfam" id="PF01807">
    <property type="entry name" value="Zn_ribbon_DnaG"/>
    <property type="match status" value="1"/>
</dbReference>
<dbReference type="EMBL" id="CP053586">
    <property type="protein sequence ID" value="WNZ21774.1"/>
    <property type="molecule type" value="Genomic_DNA"/>
</dbReference>
<dbReference type="CDD" id="cd03364">
    <property type="entry name" value="TOPRIM_DnaG_primases"/>
    <property type="match status" value="1"/>
</dbReference>
<dbReference type="FunFam" id="3.40.1360.10:FF:000002">
    <property type="entry name" value="DNA primase"/>
    <property type="match status" value="1"/>
</dbReference>
<evidence type="ECO:0000256" key="2">
    <source>
        <dbReference type="ARBA" id="ARBA00022515"/>
    </source>
</evidence>
<dbReference type="InterPro" id="IPR050219">
    <property type="entry name" value="DnaG_primase"/>
</dbReference>
<feature type="domain" description="Toprim" evidence="15">
    <location>
        <begin position="265"/>
        <end position="348"/>
    </location>
</feature>
<dbReference type="GO" id="GO:0008270">
    <property type="term" value="F:zinc ion binding"/>
    <property type="evidence" value="ECO:0007669"/>
    <property type="project" value="UniProtKB-UniRule"/>
</dbReference>
<dbReference type="AlphaFoldDB" id="A0AA96WAY8"/>
<keyword evidence="9" id="KW-0460">Magnesium</keyword>
<accession>A0AA96WAY8</accession>
<comment type="function">
    <text evidence="12 13">RNA polymerase that catalyzes the synthesis of short RNA molecules used as primers for DNA polymerase during DNA replication.</text>
</comment>
<dbReference type="GO" id="GO:0006269">
    <property type="term" value="P:DNA replication, synthesis of primer"/>
    <property type="evidence" value="ECO:0007669"/>
    <property type="project" value="UniProtKB-UniRule"/>
</dbReference>
<keyword evidence="7 12" id="KW-0863">Zinc-finger</keyword>
<gene>
    <name evidence="12" type="primary">dnaG</name>
    <name evidence="16" type="ORF">HJG54_02080</name>
</gene>
<evidence type="ECO:0000256" key="4">
    <source>
        <dbReference type="ARBA" id="ARBA00022695"/>
    </source>
</evidence>
<evidence type="ECO:0000256" key="11">
    <source>
        <dbReference type="ARBA" id="ARBA00023163"/>
    </source>
</evidence>
<keyword evidence="3 12" id="KW-0808">Transferase</keyword>
<evidence type="ECO:0000313" key="16">
    <source>
        <dbReference type="EMBL" id="WNZ21774.1"/>
    </source>
</evidence>
<dbReference type="InterPro" id="IPR034151">
    <property type="entry name" value="TOPRIM_DnaG_bac"/>
</dbReference>
<proteinExistence type="inferred from homology"/>
<keyword evidence="10 12" id="KW-0238">DNA-binding</keyword>
<comment type="subunit">
    <text evidence="12">Monomer. Interacts with DnaB.</text>
</comment>
<dbReference type="PROSITE" id="PS50880">
    <property type="entry name" value="TOPRIM"/>
    <property type="match status" value="1"/>
</dbReference>
<evidence type="ECO:0000256" key="3">
    <source>
        <dbReference type="ARBA" id="ARBA00022679"/>
    </source>
</evidence>
<evidence type="ECO:0000256" key="6">
    <source>
        <dbReference type="ARBA" id="ARBA00022723"/>
    </source>
</evidence>
<dbReference type="InterPro" id="IPR006295">
    <property type="entry name" value="DNA_primase_DnaG"/>
</dbReference>
<dbReference type="RefSeq" id="WP_316433075.1">
    <property type="nucleotide sequence ID" value="NZ_CP053586.1"/>
</dbReference>
<evidence type="ECO:0000256" key="13">
    <source>
        <dbReference type="PIRNR" id="PIRNR002811"/>
    </source>
</evidence>
<dbReference type="PIRSF" id="PIRSF002811">
    <property type="entry name" value="DnaG"/>
    <property type="match status" value="1"/>
</dbReference>
<evidence type="ECO:0000259" key="15">
    <source>
        <dbReference type="PROSITE" id="PS50880"/>
    </source>
</evidence>
<comment type="similarity">
    <text evidence="12 13">Belongs to the DnaG primase family.</text>
</comment>
<evidence type="ECO:0000256" key="9">
    <source>
        <dbReference type="ARBA" id="ARBA00022842"/>
    </source>
</evidence>
<dbReference type="HAMAP" id="MF_00974">
    <property type="entry name" value="DNA_primase_DnaG"/>
    <property type="match status" value="1"/>
</dbReference>
<comment type="domain">
    <text evidence="12">Contains an N-terminal zinc-binding domain, a central core domain that contains the primase activity, and a C-terminal DnaB-binding domain.</text>
</comment>
<keyword evidence="6 12" id="KW-0479">Metal-binding</keyword>
<evidence type="ECO:0000256" key="10">
    <source>
        <dbReference type="ARBA" id="ARBA00023125"/>
    </source>
</evidence>
<comment type="cofactor">
    <cofactor evidence="12 13 14">
        <name>Zn(2+)</name>
        <dbReference type="ChEBI" id="CHEBI:29105"/>
    </cofactor>
    <text evidence="12 13 14">Binds 1 zinc ion per monomer.</text>
</comment>
<feature type="zinc finger region" description="CHC2-type" evidence="12 14">
    <location>
        <begin position="41"/>
        <end position="65"/>
    </location>
</feature>
<dbReference type="InterPro" id="IPR030846">
    <property type="entry name" value="DnaG_bac"/>
</dbReference>
<keyword evidence="11 12" id="KW-0804">Transcription</keyword>
<dbReference type="PANTHER" id="PTHR30313">
    <property type="entry name" value="DNA PRIMASE"/>
    <property type="match status" value="1"/>
</dbReference>
<keyword evidence="5 12" id="KW-0235">DNA replication</keyword>
<evidence type="ECO:0000256" key="8">
    <source>
        <dbReference type="ARBA" id="ARBA00022833"/>
    </source>
</evidence>
<dbReference type="Gene3D" id="3.40.1360.10">
    <property type="match status" value="1"/>
</dbReference>
<dbReference type="SMART" id="SM00400">
    <property type="entry name" value="ZnF_CHCC"/>
    <property type="match status" value="1"/>
</dbReference>
<evidence type="ECO:0000256" key="12">
    <source>
        <dbReference type="HAMAP-Rule" id="MF_00974"/>
    </source>
</evidence>
<dbReference type="SUPFAM" id="SSF56731">
    <property type="entry name" value="DNA primase core"/>
    <property type="match status" value="1"/>
</dbReference>
<dbReference type="Pfam" id="PF13155">
    <property type="entry name" value="Toprim_2"/>
    <property type="match status" value="1"/>
</dbReference>
<dbReference type="InterPro" id="IPR006171">
    <property type="entry name" value="TOPRIM_dom"/>
</dbReference>
<dbReference type="SUPFAM" id="SSF57783">
    <property type="entry name" value="Zinc beta-ribbon"/>
    <property type="match status" value="1"/>
</dbReference>
<dbReference type="PANTHER" id="PTHR30313:SF2">
    <property type="entry name" value="DNA PRIMASE"/>
    <property type="match status" value="1"/>
</dbReference>
<evidence type="ECO:0000256" key="7">
    <source>
        <dbReference type="ARBA" id="ARBA00022771"/>
    </source>
</evidence>
<dbReference type="InterPro" id="IPR036977">
    <property type="entry name" value="DNA_primase_Znf_CHC2"/>
</dbReference>
<name>A0AA96WAY8_9CYAN</name>
<dbReference type="GO" id="GO:1990077">
    <property type="term" value="C:primosome complex"/>
    <property type="evidence" value="ECO:0007669"/>
    <property type="project" value="UniProtKB-KW"/>
</dbReference>
<dbReference type="Pfam" id="PF10410">
    <property type="entry name" value="DnaB_bind"/>
    <property type="match status" value="1"/>
</dbReference>
<sequence length="651" mass="74502">MDIPRLHPDTVEAVKQRVDIVDVISEHVVLRKRGKDFTGLCPFHDDKSPSFSVSPGKQFYYCFSCGAGGNAIKFLMEIGKQSFADVVLELARRYQVPVKTLEPAQRQELQRQLSLREQLYEVLALTAKFYEHALHQTDGHAALTYLTEQRQLNQETIQQFQLGYAPAGWQTLYGYLIEQKRFPVELVEQAGLIVPRSEGRGYYDRFRDRLMIPIHDLQGRVIGFGGRALGNEQPKYLNSPETELFDKGKTLFALDKARAAIAKLDRAVVVEGYFDVIALHAVGITNAVAALGTALSAVQVRQLLRYTESKQIVFNFDADAAGTKATERAIGEVADLAYQGEVQLRILNLPQGKDPDEFLKTHTAAEYQTLLDQAPLWLDWQILQLLAEADLNQADQFQQSSQAIVKLLGNLPNATLRTHYIHRCAELLSQGDARLTLRIEEDLRTQVRGQRWHGRSQKWQRPGDRTLLEESEAQLLRLYLHLPDYRALIKASLEERDLDFSLSHHRTLWQQILNLEQTETAVDLVSRLQDYDAELTESTAAQHQLAAVQPLFQLDEKSQRDLLRAPLVVRTAIASMERVMCEKRRRHFLDLWKQTDDNLTSDLAQYYQQQIYAETQRIEELDRQQRQVTFEDLAQIPWIGEFQEALGLSQP</sequence>
<organism evidence="16">
    <name type="scientific">Leptolyngbya sp. NK1-12</name>
    <dbReference type="NCBI Taxonomy" id="2547451"/>
    <lineage>
        <taxon>Bacteria</taxon>
        <taxon>Bacillati</taxon>
        <taxon>Cyanobacteriota</taxon>
        <taxon>Cyanophyceae</taxon>
        <taxon>Leptolyngbyales</taxon>
        <taxon>Leptolyngbyaceae</taxon>
        <taxon>Leptolyngbya group</taxon>
        <taxon>Leptolyngbya</taxon>
    </lineage>
</organism>